<reference evidence="3" key="1">
    <citation type="submission" date="2023-02" db="EMBL/GenBank/DDBJ databases">
        <authorList>
            <person name="Palmer J.M."/>
        </authorList>
    </citation>
    <scope>NUCLEOTIDE SEQUENCE</scope>
    <source>
        <strain evidence="3">FW57</strain>
    </source>
</reference>
<protein>
    <recommendedName>
        <fullName evidence="2">Xaa-Pro dipeptidyl-peptidase C-terminal domain-containing protein</fullName>
    </recommendedName>
</protein>
<comment type="caution">
    <text evidence="3">The sequence shown here is derived from an EMBL/GenBank/DDBJ whole genome shotgun (WGS) entry which is preliminary data.</text>
</comment>
<accession>A0AAD4ENK9</accession>
<dbReference type="InterPro" id="IPR029058">
    <property type="entry name" value="AB_hydrolase_fold"/>
</dbReference>
<dbReference type="PANTHER" id="PTHR43056">
    <property type="entry name" value="PEPTIDASE S9 PROLYL OLIGOPEPTIDASE"/>
    <property type="match status" value="1"/>
</dbReference>
<dbReference type="PANTHER" id="PTHR43056:SF10">
    <property type="entry name" value="COCE_NOND FAMILY, PUTATIVE (AFU_ORTHOLOGUE AFUA_7G00600)-RELATED"/>
    <property type="match status" value="1"/>
</dbReference>
<proteinExistence type="predicted"/>
<dbReference type="SMART" id="SM00939">
    <property type="entry name" value="PepX_C"/>
    <property type="match status" value="1"/>
</dbReference>
<evidence type="ECO:0000313" key="4">
    <source>
        <dbReference type="Proteomes" id="UP001197093"/>
    </source>
</evidence>
<dbReference type="SUPFAM" id="SSF53474">
    <property type="entry name" value="alpha/beta-Hydrolases"/>
    <property type="match status" value="1"/>
</dbReference>
<dbReference type="EMBL" id="JAHCVI010000006">
    <property type="protein sequence ID" value="KAG7284548.1"/>
    <property type="molecule type" value="Genomic_DNA"/>
</dbReference>
<dbReference type="Gene3D" id="1.10.3020.20">
    <property type="match status" value="1"/>
</dbReference>
<feature type="domain" description="Xaa-Pro dipeptidyl-peptidase C-terminal" evidence="2">
    <location>
        <begin position="305"/>
        <end position="572"/>
    </location>
</feature>
<dbReference type="Proteomes" id="UP001197093">
    <property type="component" value="Unassembled WGS sequence"/>
</dbReference>
<evidence type="ECO:0000313" key="3">
    <source>
        <dbReference type="EMBL" id="KAG7284548.1"/>
    </source>
</evidence>
<gene>
    <name evidence="3" type="ORF">NEMBOFW57_010926</name>
</gene>
<organism evidence="3 4">
    <name type="scientific">Staphylotrichum longicolle</name>
    <dbReference type="NCBI Taxonomy" id="669026"/>
    <lineage>
        <taxon>Eukaryota</taxon>
        <taxon>Fungi</taxon>
        <taxon>Dikarya</taxon>
        <taxon>Ascomycota</taxon>
        <taxon>Pezizomycotina</taxon>
        <taxon>Sordariomycetes</taxon>
        <taxon>Sordariomycetidae</taxon>
        <taxon>Sordariales</taxon>
        <taxon>Chaetomiaceae</taxon>
        <taxon>Staphylotrichum</taxon>
    </lineage>
</organism>
<dbReference type="InterPro" id="IPR000383">
    <property type="entry name" value="Xaa-Pro-like_dom"/>
</dbReference>
<keyword evidence="4" id="KW-1185">Reference proteome</keyword>
<evidence type="ECO:0000259" key="2">
    <source>
        <dbReference type="SMART" id="SM00939"/>
    </source>
</evidence>
<sequence>MPNQLQDLHTVDDTSFPYVFEQNATVPLKSGGVVRCNVYRPKAGGPVPVLVTYGPYGKDIHYKDFTPKYSEVNPNHQSAHSAWETPDPGYWTTNGYAVVRADELGLGQSPGILDTMSRGTTDAFVDVVEWAAEQPWSSGKVEWRVAARKPKGLSAIVPWEGMSDYYRDRCRHGGILSNAFIRFWWNRQVITNQYGRPGRLASNWGPDTIEGDLSEEELAANRNDQTIDNQAHRYRDEAYYASKEYDMGDIEVPLLSVGNWGGILLHLRGNVEGFTHAGSKFKYLRMITGRHDLPFYYDEEVEVQRSFLDAFLKGEDRVGWSEEGKVPPVSLVLRQGNVGFNDAEAEKAYQRREENEWPIARTQYTNFHLTPSLSLETTPTQEKAKLKYQALGTMTNPKLLQFTTPPFTQETEITGHIVAHLNVSASPDPSSPTVPSDIDLFITLRYIGPDGKEVFYTGTAGDPVPLTKGWLRASMRKVNKEHPKHREWLPHRDYTSRDVQAVIPGEVYAVDVEVWPTNVVVEKGGRVVLEVSSGDTQGSGIFLHDDPVDRAKEVFEGWNHIHFGPRFENYVTLPIIPPKEA</sequence>
<dbReference type="Gene3D" id="2.60.120.260">
    <property type="entry name" value="Galactose-binding domain-like"/>
    <property type="match status" value="1"/>
</dbReference>
<dbReference type="GO" id="GO:0008239">
    <property type="term" value="F:dipeptidyl-peptidase activity"/>
    <property type="evidence" value="ECO:0007669"/>
    <property type="project" value="InterPro"/>
</dbReference>
<dbReference type="AlphaFoldDB" id="A0AAD4ENK9"/>
<dbReference type="InterPro" id="IPR050585">
    <property type="entry name" value="Xaa-Pro_dipeptidyl-ppase/CocE"/>
</dbReference>
<keyword evidence="1" id="KW-0378">Hydrolase</keyword>
<evidence type="ECO:0000256" key="1">
    <source>
        <dbReference type="ARBA" id="ARBA00022801"/>
    </source>
</evidence>
<dbReference type="InterPro" id="IPR013736">
    <property type="entry name" value="Xaa-Pro_dipept_C"/>
</dbReference>
<name>A0AAD4ENK9_9PEZI</name>
<dbReference type="Pfam" id="PF02129">
    <property type="entry name" value="Peptidase_S15"/>
    <property type="match status" value="1"/>
</dbReference>
<dbReference type="NCBIfam" id="TIGR00976">
    <property type="entry name" value="CocE_NonD"/>
    <property type="match status" value="1"/>
</dbReference>
<dbReference type="SUPFAM" id="SSF49785">
    <property type="entry name" value="Galactose-binding domain-like"/>
    <property type="match status" value="1"/>
</dbReference>
<dbReference type="Gene3D" id="3.40.50.1820">
    <property type="entry name" value="alpha/beta hydrolase"/>
    <property type="match status" value="1"/>
</dbReference>
<dbReference type="Pfam" id="PF08530">
    <property type="entry name" value="PepX_C"/>
    <property type="match status" value="1"/>
</dbReference>
<dbReference type="InterPro" id="IPR008979">
    <property type="entry name" value="Galactose-bd-like_sf"/>
</dbReference>
<dbReference type="InterPro" id="IPR005674">
    <property type="entry name" value="CocE/Ser_esterase"/>
</dbReference>